<dbReference type="AlphaFoldDB" id="A0A840HU91"/>
<dbReference type="RefSeq" id="WP_246414776.1">
    <property type="nucleotide sequence ID" value="NZ_JACHOV010000005.1"/>
</dbReference>
<comment type="caution">
    <text evidence="1">The sequence shown here is derived from an EMBL/GenBank/DDBJ whole genome shotgun (WGS) entry which is preliminary data.</text>
</comment>
<name>A0A840HU91_9SPHN</name>
<evidence type="ECO:0000313" key="1">
    <source>
        <dbReference type="EMBL" id="MBB4641169.1"/>
    </source>
</evidence>
<accession>A0A840HU91</accession>
<reference evidence="1 2" key="1">
    <citation type="submission" date="2020-08" db="EMBL/GenBank/DDBJ databases">
        <title>Genomic Encyclopedia of Type Strains, Phase IV (KMG-IV): sequencing the most valuable type-strain genomes for metagenomic binning, comparative biology and taxonomic classification.</title>
        <authorList>
            <person name="Goeker M."/>
        </authorList>
    </citation>
    <scope>NUCLEOTIDE SEQUENCE [LARGE SCALE GENOMIC DNA]</scope>
    <source>
        <strain evidence="1 2">DSM 7465</strain>
    </source>
</reference>
<proteinExistence type="predicted"/>
<gene>
    <name evidence="1" type="ORF">HNQ99_001474</name>
</gene>
<protein>
    <submittedName>
        <fullName evidence="1">Putative SnoaL-like aldol condensation-catalyzing enzyme</fullName>
    </submittedName>
</protein>
<sequence length="79" mass="8765">MSRTPRGERTLKLAKDMFKHVLAPFDANAADRCITPDYTSTTSASITGWNRSIRFCGRFRSKAPLQRTTSNAPLAMAAM</sequence>
<keyword evidence="2" id="KW-1185">Reference proteome</keyword>
<evidence type="ECO:0000313" key="2">
    <source>
        <dbReference type="Proteomes" id="UP000575068"/>
    </source>
</evidence>
<dbReference type="EMBL" id="JACHOV010000005">
    <property type="protein sequence ID" value="MBB4641169.1"/>
    <property type="molecule type" value="Genomic_DNA"/>
</dbReference>
<dbReference type="Proteomes" id="UP000575068">
    <property type="component" value="Unassembled WGS sequence"/>
</dbReference>
<organism evidence="1 2">
    <name type="scientific">Rhizorhapis suberifaciens</name>
    <name type="common">corky root of lettuce</name>
    <dbReference type="NCBI Taxonomy" id="13656"/>
    <lineage>
        <taxon>Bacteria</taxon>
        <taxon>Pseudomonadati</taxon>
        <taxon>Pseudomonadota</taxon>
        <taxon>Alphaproteobacteria</taxon>
        <taxon>Sphingomonadales</taxon>
        <taxon>Sphingomonadaceae</taxon>
        <taxon>Rhizorhapis</taxon>
    </lineage>
</organism>